<dbReference type="InterPro" id="IPR045778">
    <property type="entry name" value="DUF6204"/>
</dbReference>
<evidence type="ECO:0000313" key="2">
    <source>
        <dbReference type="Proteomes" id="UP000680865"/>
    </source>
</evidence>
<dbReference type="AlphaFoldDB" id="A0A919SF30"/>
<gene>
    <name evidence="1" type="ORF">Aco04nite_21430</name>
</gene>
<evidence type="ECO:0000313" key="1">
    <source>
        <dbReference type="EMBL" id="GIM70656.1"/>
    </source>
</evidence>
<accession>A0A919SF30</accession>
<comment type="caution">
    <text evidence="1">The sequence shown here is derived from an EMBL/GenBank/DDBJ whole genome shotgun (WGS) entry which is preliminary data.</text>
</comment>
<dbReference type="Proteomes" id="UP000680865">
    <property type="component" value="Unassembled WGS sequence"/>
</dbReference>
<protein>
    <submittedName>
        <fullName evidence="1">Uncharacterized protein</fullName>
    </submittedName>
</protein>
<name>A0A919SF30_9ACTN</name>
<proteinExistence type="predicted"/>
<organism evidence="1 2">
    <name type="scientific">Winogradskya consettensis</name>
    <dbReference type="NCBI Taxonomy" id="113560"/>
    <lineage>
        <taxon>Bacteria</taxon>
        <taxon>Bacillati</taxon>
        <taxon>Actinomycetota</taxon>
        <taxon>Actinomycetes</taxon>
        <taxon>Micromonosporales</taxon>
        <taxon>Micromonosporaceae</taxon>
        <taxon>Winogradskya</taxon>
    </lineage>
</organism>
<keyword evidence="2" id="KW-1185">Reference proteome</keyword>
<reference evidence="1" key="1">
    <citation type="submission" date="2021-03" db="EMBL/GenBank/DDBJ databases">
        <title>Whole genome shotgun sequence of Actinoplanes consettensis NBRC 14913.</title>
        <authorList>
            <person name="Komaki H."/>
            <person name="Tamura T."/>
        </authorList>
    </citation>
    <scope>NUCLEOTIDE SEQUENCE</scope>
    <source>
        <strain evidence="1">NBRC 14913</strain>
    </source>
</reference>
<sequence>MTVKGAFDALTADQRAALLKDAAQHDVAFAAFTAAGSLTYDIATRPFFTFRYEGTAEQDSDIVKVTAAAETAAAQWMTARGYAYKNLTSQTTDMSLVPLGPRGRREIA</sequence>
<dbReference type="Pfam" id="PF19707">
    <property type="entry name" value="DUF6204"/>
    <property type="match status" value="1"/>
</dbReference>
<dbReference type="EMBL" id="BOQP01000008">
    <property type="protein sequence ID" value="GIM70656.1"/>
    <property type="molecule type" value="Genomic_DNA"/>
</dbReference>